<comment type="catalytic activity">
    <reaction evidence="8">
        <text>fluoride(in) = fluoride(out)</text>
        <dbReference type="Rhea" id="RHEA:76159"/>
        <dbReference type="ChEBI" id="CHEBI:17051"/>
    </reaction>
    <physiologicalReaction direction="left-to-right" evidence="8">
        <dbReference type="Rhea" id="RHEA:76160"/>
    </physiologicalReaction>
</comment>
<dbReference type="EMBL" id="CP008953">
    <property type="protein sequence ID" value="AIG77939.1"/>
    <property type="molecule type" value="Genomic_DNA"/>
</dbReference>
<dbReference type="GO" id="GO:0140114">
    <property type="term" value="P:cellular detoxification of fluoride"/>
    <property type="evidence" value="ECO:0007669"/>
    <property type="project" value="UniProtKB-UniRule"/>
</dbReference>
<keyword evidence="12" id="KW-1185">Reference proteome</keyword>
<feature type="transmembrane region" description="Helical" evidence="10">
    <location>
        <begin position="12"/>
        <end position="31"/>
    </location>
</feature>
<keyword evidence="10" id="KW-0479">Metal-binding</keyword>
<evidence type="ECO:0000256" key="2">
    <source>
        <dbReference type="ARBA" id="ARBA00022475"/>
    </source>
</evidence>
<feature type="transmembrane region" description="Helical" evidence="10">
    <location>
        <begin position="77"/>
        <end position="95"/>
    </location>
</feature>
<keyword evidence="5 10" id="KW-0472">Membrane</keyword>
<keyword evidence="6 10" id="KW-0407">Ion channel</keyword>
<evidence type="ECO:0000256" key="6">
    <source>
        <dbReference type="ARBA" id="ARBA00023303"/>
    </source>
</evidence>
<comment type="similarity">
    <text evidence="7 10">Belongs to the fluoride channel Fluc/FEX (TC 1.A.43) family.</text>
</comment>
<comment type="function">
    <text evidence="9 10">Fluoride-specific ion channel. Important for reducing fluoride concentration in the cell, thus reducing its toxicity.</text>
</comment>
<evidence type="ECO:0000256" key="9">
    <source>
        <dbReference type="ARBA" id="ARBA00049940"/>
    </source>
</evidence>
<protein>
    <recommendedName>
        <fullName evidence="10">Fluoride-specific ion channel FluC</fullName>
    </recommendedName>
</protein>
<dbReference type="NCBIfam" id="TIGR00494">
    <property type="entry name" value="crcB"/>
    <property type="match status" value="1"/>
</dbReference>
<feature type="binding site" evidence="10">
    <location>
        <position position="88"/>
    </location>
    <ligand>
        <name>Na(+)</name>
        <dbReference type="ChEBI" id="CHEBI:29101"/>
        <note>structural</note>
    </ligand>
</feature>
<evidence type="ECO:0000313" key="11">
    <source>
        <dbReference type="EMBL" id="AIG77939.1"/>
    </source>
</evidence>
<feature type="transmembrane region" description="Helical" evidence="10">
    <location>
        <begin position="43"/>
        <end position="65"/>
    </location>
</feature>
<organism evidence="11 12">
    <name type="scientific">Amycolatopsis japonica</name>
    <dbReference type="NCBI Taxonomy" id="208439"/>
    <lineage>
        <taxon>Bacteria</taxon>
        <taxon>Bacillati</taxon>
        <taxon>Actinomycetota</taxon>
        <taxon>Actinomycetes</taxon>
        <taxon>Pseudonocardiales</taxon>
        <taxon>Pseudonocardiaceae</taxon>
        <taxon>Amycolatopsis</taxon>
        <taxon>Amycolatopsis japonica group</taxon>
    </lineage>
</organism>
<evidence type="ECO:0000256" key="3">
    <source>
        <dbReference type="ARBA" id="ARBA00022692"/>
    </source>
</evidence>
<evidence type="ECO:0000256" key="7">
    <source>
        <dbReference type="ARBA" id="ARBA00035120"/>
    </source>
</evidence>
<keyword evidence="10" id="KW-0406">Ion transport</keyword>
<dbReference type="eggNOG" id="COG0239">
    <property type="taxonomic scope" value="Bacteria"/>
</dbReference>
<dbReference type="RefSeq" id="WP_038515669.1">
    <property type="nucleotide sequence ID" value="NZ_CP008953.1"/>
</dbReference>
<accession>A0A075UZV0</accession>
<dbReference type="GO" id="GO:0005886">
    <property type="term" value="C:plasma membrane"/>
    <property type="evidence" value="ECO:0007669"/>
    <property type="project" value="UniProtKB-SubCell"/>
</dbReference>
<name>A0A075UZV0_9PSEU</name>
<dbReference type="GO" id="GO:0062054">
    <property type="term" value="F:fluoride channel activity"/>
    <property type="evidence" value="ECO:0007669"/>
    <property type="project" value="UniProtKB-UniRule"/>
</dbReference>
<dbReference type="GO" id="GO:0046872">
    <property type="term" value="F:metal ion binding"/>
    <property type="evidence" value="ECO:0007669"/>
    <property type="project" value="UniProtKB-KW"/>
</dbReference>
<reference evidence="11 12" key="1">
    <citation type="journal article" date="2014" name="J. Biotechnol.">
        <title>Complete genome sequence of the actinobacterium Amycolatopsis japonica MG417-CF17(T) (=DSM 44213T) producing (S,S)-N,N'-ethylenediaminedisuccinic acid.</title>
        <authorList>
            <person name="Stegmann E."/>
            <person name="Albersmeier A."/>
            <person name="Spohn M."/>
            <person name="Gert H."/>
            <person name="Weber T."/>
            <person name="Wohlleben W."/>
            <person name="Kalinowski J."/>
            <person name="Ruckert C."/>
        </authorList>
    </citation>
    <scope>NUCLEOTIDE SEQUENCE [LARGE SCALE GENOMIC DNA]</scope>
    <source>
        <strain evidence="12">MG417-CF17 (DSM 44213)</strain>
    </source>
</reference>
<dbReference type="HAMAP" id="MF_00454">
    <property type="entry name" value="FluC"/>
    <property type="match status" value="1"/>
</dbReference>
<comment type="subcellular location">
    <subcellularLocation>
        <location evidence="1 10">Cell membrane</location>
        <topology evidence="1 10">Multi-pass membrane protein</topology>
    </subcellularLocation>
</comment>
<dbReference type="InterPro" id="IPR003691">
    <property type="entry name" value="FluC"/>
</dbReference>
<keyword evidence="10" id="KW-0915">Sodium</keyword>
<dbReference type="STRING" id="208439.AJAP_25460"/>
<keyword evidence="4 10" id="KW-1133">Transmembrane helix</keyword>
<keyword evidence="3 10" id="KW-0812">Transmembrane</keyword>
<dbReference type="HOGENOM" id="CLU_114342_1_0_11"/>
<sequence>MAEPASVPRPRWDAFAAIGAGGALGSLARYGLSVAVPHSPGRFPLSTFATNVSGCLLIGVLTALLTAAKKPHRLLRPFLGVGILGGYTTFSTYATDTLDLVTAGRPFTGLAYAFATVAAALVAVYAGHEITRAVRK</sequence>
<proteinExistence type="inferred from homology"/>
<feature type="transmembrane region" description="Helical" evidence="10">
    <location>
        <begin position="107"/>
        <end position="126"/>
    </location>
</feature>
<comment type="activity regulation">
    <text evidence="10">Na(+) is not transported, but it plays an essential structural role and its presence is essential for fluoride channel function.</text>
</comment>
<evidence type="ECO:0000313" key="12">
    <source>
        <dbReference type="Proteomes" id="UP000028492"/>
    </source>
</evidence>
<evidence type="ECO:0000256" key="1">
    <source>
        <dbReference type="ARBA" id="ARBA00004651"/>
    </source>
</evidence>
<evidence type="ECO:0000256" key="8">
    <source>
        <dbReference type="ARBA" id="ARBA00035585"/>
    </source>
</evidence>
<dbReference type="KEGG" id="aja:AJAP_25460"/>
<keyword evidence="10" id="KW-0813">Transport</keyword>
<evidence type="ECO:0000256" key="4">
    <source>
        <dbReference type="ARBA" id="ARBA00022989"/>
    </source>
</evidence>
<dbReference type="Pfam" id="PF02537">
    <property type="entry name" value="CRCB"/>
    <property type="match status" value="1"/>
</dbReference>
<dbReference type="Proteomes" id="UP000028492">
    <property type="component" value="Chromosome"/>
</dbReference>
<dbReference type="AlphaFoldDB" id="A0A075UZV0"/>
<evidence type="ECO:0000256" key="5">
    <source>
        <dbReference type="ARBA" id="ARBA00023136"/>
    </source>
</evidence>
<dbReference type="PANTHER" id="PTHR28259">
    <property type="entry name" value="FLUORIDE EXPORT PROTEIN 1-RELATED"/>
    <property type="match status" value="1"/>
</dbReference>
<evidence type="ECO:0000256" key="10">
    <source>
        <dbReference type="HAMAP-Rule" id="MF_00454"/>
    </source>
</evidence>
<keyword evidence="2 10" id="KW-1003">Cell membrane</keyword>
<dbReference type="PANTHER" id="PTHR28259:SF1">
    <property type="entry name" value="FLUORIDE EXPORT PROTEIN 1-RELATED"/>
    <property type="match status" value="1"/>
</dbReference>
<gene>
    <name evidence="10" type="primary">fluC</name>
    <name evidence="10" type="synonym">crcB</name>
    <name evidence="11" type="ORF">AJAP_25460</name>
</gene>
<feature type="binding site" evidence="10">
    <location>
        <position position="85"/>
    </location>
    <ligand>
        <name>Na(+)</name>
        <dbReference type="ChEBI" id="CHEBI:29101"/>
        <note>structural</note>
    </ligand>
</feature>